<dbReference type="AlphaFoldDB" id="A0A0F4YT75"/>
<gene>
    <name evidence="3" type="ORF">T310_4523</name>
</gene>
<dbReference type="Gene3D" id="2.60.120.10">
    <property type="entry name" value="Jelly Rolls"/>
    <property type="match status" value="1"/>
</dbReference>
<feature type="domain" description="Cupin type-2" evidence="2">
    <location>
        <begin position="122"/>
        <end position="190"/>
    </location>
</feature>
<dbReference type="InterPro" id="IPR011051">
    <property type="entry name" value="RmlC_Cupin_sf"/>
</dbReference>
<dbReference type="OrthoDB" id="1161823at2759"/>
<evidence type="ECO:0000313" key="3">
    <source>
        <dbReference type="EMBL" id="KKA21444.1"/>
    </source>
</evidence>
<dbReference type="Proteomes" id="UP000053958">
    <property type="component" value="Unassembled WGS sequence"/>
</dbReference>
<dbReference type="InterPro" id="IPR052538">
    <property type="entry name" value="Flavonoid_dioxygenase-like"/>
</dbReference>
<feature type="region of interest" description="Disordered" evidence="1">
    <location>
        <begin position="196"/>
        <end position="233"/>
    </location>
</feature>
<dbReference type="SUPFAM" id="SSF51182">
    <property type="entry name" value="RmlC-like cupins"/>
    <property type="match status" value="1"/>
</dbReference>
<dbReference type="InterPro" id="IPR014710">
    <property type="entry name" value="RmlC-like_jellyroll"/>
</dbReference>
<feature type="compositionally biased region" description="Basic and acidic residues" evidence="1">
    <location>
        <begin position="196"/>
        <end position="208"/>
    </location>
</feature>
<accession>A0A0F4YT75</accession>
<name>A0A0F4YT75_RASE3</name>
<dbReference type="EMBL" id="LASV01000184">
    <property type="protein sequence ID" value="KKA21444.1"/>
    <property type="molecule type" value="Genomic_DNA"/>
</dbReference>
<dbReference type="PANTHER" id="PTHR43346">
    <property type="entry name" value="LIGAND BINDING DOMAIN PROTEIN, PUTATIVE (AFU_ORTHOLOGUE AFUA_6G14370)-RELATED"/>
    <property type="match status" value="1"/>
</dbReference>
<protein>
    <submittedName>
        <fullName evidence="3">Cupin domain-containing protein</fullName>
    </submittedName>
</protein>
<evidence type="ECO:0000256" key="1">
    <source>
        <dbReference type="SAM" id="MobiDB-lite"/>
    </source>
</evidence>
<sequence length="245" mass="27228">MEIAFARRKLYNQLPSSYSYFSRCSMLIARSFQRSSAILQSPTAISGNYQLSSKKPILLSRPALSFTRSFTTSAAMSTFPTPSLDPPKHEMVYFPQMTTSLPSKSAEFRRVLWTGLYSQVVLMNVPVNGEIGDEIHTVDQILTFTSGVGRATINGKDQDVQAGDMVIVPAGTQHQFINTGPTPLVLYTIYSPAEHKPTSVHKDKAQGDREEEEGIDEPPEWSQRSKKENEALGYVHTCASDMDVK</sequence>
<dbReference type="InterPro" id="IPR013096">
    <property type="entry name" value="Cupin_2"/>
</dbReference>
<feature type="compositionally biased region" description="Acidic residues" evidence="1">
    <location>
        <begin position="209"/>
        <end position="219"/>
    </location>
</feature>
<dbReference type="PANTHER" id="PTHR43346:SF1">
    <property type="entry name" value="QUERCETIN 2,3-DIOXYGENASE-RELATED"/>
    <property type="match status" value="1"/>
</dbReference>
<dbReference type="STRING" id="1408163.A0A0F4YT75"/>
<keyword evidence="4" id="KW-1185">Reference proteome</keyword>
<dbReference type="CDD" id="cd02223">
    <property type="entry name" value="cupin_Bh2720-like"/>
    <property type="match status" value="1"/>
</dbReference>
<evidence type="ECO:0000313" key="4">
    <source>
        <dbReference type="Proteomes" id="UP000053958"/>
    </source>
</evidence>
<dbReference type="GeneID" id="25316871"/>
<comment type="caution">
    <text evidence="3">The sequence shown here is derived from an EMBL/GenBank/DDBJ whole genome shotgun (WGS) entry which is preliminary data.</text>
</comment>
<proteinExistence type="predicted"/>
<dbReference type="Pfam" id="PF07883">
    <property type="entry name" value="Cupin_2"/>
    <property type="match status" value="1"/>
</dbReference>
<evidence type="ECO:0000259" key="2">
    <source>
        <dbReference type="Pfam" id="PF07883"/>
    </source>
</evidence>
<dbReference type="RefSeq" id="XP_013328056.1">
    <property type="nucleotide sequence ID" value="XM_013472602.1"/>
</dbReference>
<reference evidence="3 4" key="1">
    <citation type="submission" date="2015-04" db="EMBL/GenBank/DDBJ databases">
        <authorList>
            <person name="Heijne W.H."/>
            <person name="Fedorova N.D."/>
            <person name="Nierman W.C."/>
            <person name="Vollebregt A.W."/>
            <person name="Zhao Z."/>
            <person name="Wu L."/>
            <person name="Kumar M."/>
            <person name="Stam H."/>
            <person name="van den Berg M.A."/>
            <person name="Pel H.J."/>
        </authorList>
    </citation>
    <scope>NUCLEOTIDE SEQUENCE [LARGE SCALE GENOMIC DNA]</scope>
    <source>
        <strain evidence="3 4">CBS 393.64</strain>
    </source>
</reference>
<organism evidence="3 4">
    <name type="scientific">Rasamsonia emersonii (strain ATCC 16479 / CBS 393.64 / IMI 116815)</name>
    <dbReference type="NCBI Taxonomy" id="1408163"/>
    <lineage>
        <taxon>Eukaryota</taxon>
        <taxon>Fungi</taxon>
        <taxon>Dikarya</taxon>
        <taxon>Ascomycota</taxon>
        <taxon>Pezizomycotina</taxon>
        <taxon>Eurotiomycetes</taxon>
        <taxon>Eurotiomycetidae</taxon>
        <taxon>Eurotiales</taxon>
        <taxon>Trichocomaceae</taxon>
        <taxon>Rasamsonia</taxon>
    </lineage>
</organism>